<feature type="compositionally biased region" description="Basic and acidic residues" evidence="1">
    <location>
        <begin position="69"/>
        <end position="88"/>
    </location>
</feature>
<dbReference type="AlphaFoldDB" id="A0A150N789"/>
<gene>
    <name evidence="2" type="ORF">B4110_3630</name>
</gene>
<feature type="region of interest" description="Disordered" evidence="1">
    <location>
        <begin position="54"/>
        <end position="99"/>
    </location>
</feature>
<reference evidence="2 3" key="1">
    <citation type="submission" date="2016-01" db="EMBL/GenBank/DDBJ databases">
        <title>Draft Genome Sequences of Seven Thermophilic Sporeformers Isolated from Foods.</title>
        <authorList>
            <person name="Berendsen E.M."/>
            <person name="Wells-Bennik M.H."/>
            <person name="Krawcyk A.O."/>
            <person name="De Jong A."/>
            <person name="Holsappel S."/>
            <person name="Eijlander R.T."/>
            <person name="Kuipers O.P."/>
        </authorList>
    </citation>
    <scope>NUCLEOTIDE SEQUENCE [LARGE SCALE GENOMIC DNA]</scope>
    <source>
        <strain evidence="2 3">B4110</strain>
    </source>
</reference>
<dbReference type="PATRIC" id="fig|153151.4.peg.318"/>
<proteinExistence type="predicted"/>
<comment type="caution">
    <text evidence="2">The sequence shown here is derived from an EMBL/GenBank/DDBJ whole genome shotgun (WGS) entry which is preliminary data.</text>
</comment>
<name>A0A150N789_9BACL</name>
<dbReference type="Proteomes" id="UP000075324">
    <property type="component" value="Unassembled WGS sequence"/>
</dbReference>
<protein>
    <recommendedName>
        <fullName evidence="4">DUF4352 domain-containing protein</fullName>
    </recommendedName>
</protein>
<dbReference type="EMBL" id="LQYW01000011">
    <property type="protein sequence ID" value="KYD32559.1"/>
    <property type="molecule type" value="Genomic_DNA"/>
</dbReference>
<accession>A0A150N789</accession>
<sequence>MIKKTWKKNKHPVARSSNGKFFDVHMEVQMMKKLFFLISMMTLFVGCRQHIDNENKAPDSGTQQQTKNELNDKSTKDTKQDKLTKKTNEYISNPQVTDDRDLQKSGDYYADEKGEATLKKMKVVNKTYNVGPIQLTVKDVRVIHLVPDYSLIDYFHALTHEEQFDFIKVFVEIKNTSSQKVNFAPVALFESSTGEKFDWEKDIYLENLHGEIEGNGKKQGNLGFILKEPNGEDVQWVKMITSDVVDPNKKIISKAKEIRLEF</sequence>
<evidence type="ECO:0008006" key="4">
    <source>
        <dbReference type="Google" id="ProtNLM"/>
    </source>
</evidence>
<evidence type="ECO:0000256" key="1">
    <source>
        <dbReference type="SAM" id="MobiDB-lite"/>
    </source>
</evidence>
<organism evidence="2 3">
    <name type="scientific">Parageobacillus toebii</name>
    <dbReference type="NCBI Taxonomy" id="153151"/>
    <lineage>
        <taxon>Bacteria</taxon>
        <taxon>Bacillati</taxon>
        <taxon>Bacillota</taxon>
        <taxon>Bacilli</taxon>
        <taxon>Bacillales</taxon>
        <taxon>Anoxybacillaceae</taxon>
        <taxon>Parageobacillus</taxon>
    </lineage>
</organism>
<evidence type="ECO:0000313" key="2">
    <source>
        <dbReference type="EMBL" id="KYD32559.1"/>
    </source>
</evidence>
<evidence type="ECO:0000313" key="3">
    <source>
        <dbReference type="Proteomes" id="UP000075324"/>
    </source>
</evidence>